<keyword evidence="2" id="KW-0282">Flagellum</keyword>
<keyword evidence="2" id="KW-0966">Cell projection</keyword>
<dbReference type="EMBL" id="CP005851">
    <property type="protein sequence ID" value="AHH09648.1"/>
    <property type="molecule type" value="Genomic_DNA"/>
</dbReference>
<name>A0ABN4C9I3_BORPR</name>
<reference evidence="2" key="1">
    <citation type="submission" date="2016-10" db="EMBL/GenBank/DDBJ databases">
        <title>Comparative Genomics of Relapsing Fever Spirochetes.</title>
        <authorList>
            <person name="Schwan T.G."/>
            <person name="Raffel S.J."/>
            <person name="Porcella S.F."/>
            <person name="Martens C.A."/>
            <person name="Bruno D.P."/>
            <person name="Ricklefs S.M."/>
            <person name="Barbian K.B."/>
        </authorList>
    </citation>
    <scope>NUCLEOTIDE SEQUENCE</scope>
    <source>
        <strain evidence="2">SLO</strain>
    </source>
</reference>
<dbReference type="Pfam" id="PF02120">
    <property type="entry name" value="Flg_hook"/>
    <property type="match status" value="1"/>
</dbReference>
<evidence type="ECO:0000259" key="1">
    <source>
        <dbReference type="Pfam" id="PF02120"/>
    </source>
</evidence>
<proteinExistence type="predicted"/>
<organism evidence="2 3">
    <name type="scientific">Borrelia parkeri SLO</name>
    <dbReference type="NCBI Taxonomy" id="1313294"/>
    <lineage>
        <taxon>Bacteria</taxon>
        <taxon>Pseudomonadati</taxon>
        <taxon>Spirochaetota</taxon>
        <taxon>Spirochaetia</taxon>
        <taxon>Spirochaetales</taxon>
        <taxon>Borreliaceae</taxon>
        <taxon>Borrelia</taxon>
    </lineage>
</organism>
<dbReference type="Gene3D" id="3.30.750.140">
    <property type="match status" value="1"/>
</dbReference>
<keyword evidence="3" id="KW-1185">Reference proteome</keyword>
<sequence>MNNLSKVIVSLPILNKDFNCVNVGGIFTQSKKGIFSDLISSEMQNLSKFRDSILEFVKFLKSNGLISKNFKNISLKEPFAFEKFSDKGFVSDLKSLIKKVNNLFDFESMKVLSESLSFDSGLSDKIEILKNFEKVLSDLNILFGNVNSLFNFDVLGVNFNSNHRDLNVVKRDREKNVIDIDVKNFKKNDSVKEFFNSGARFRLIDGENYVRKYGLKETFDGLTESIGDLSSFNTKPVKGAFIGHIADNLMSEWNLKINHNIVNKAKIVLKSNDTGEIRLILKPKRLGSIRINLNLDSNNNLLGKIIVDNHNVRTLFEQNMYSISKMLNDNGFNTSLNLSLAGSGSGFFSGNFEDDVESQSSSLNKNNIFKIEDNVEISGDLEKNINFLFKMEDRWVQLIILTI</sequence>
<dbReference type="Proteomes" id="UP000019331">
    <property type="component" value="Chromosome"/>
</dbReference>
<feature type="domain" description="Flagellar hook-length control protein-like C-terminal" evidence="1">
    <location>
        <begin position="265"/>
        <end position="339"/>
    </location>
</feature>
<evidence type="ECO:0000313" key="3">
    <source>
        <dbReference type="Proteomes" id="UP000019331"/>
    </source>
</evidence>
<dbReference type="InterPro" id="IPR021136">
    <property type="entry name" value="Flagellar_hook_control-like_C"/>
</dbReference>
<accession>A0ABN4C9I3</accession>
<evidence type="ECO:0000313" key="2">
    <source>
        <dbReference type="EMBL" id="AHH09648.1"/>
    </source>
</evidence>
<gene>
    <name evidence="2" type="ORF">BPA_0081600</name>
</gene>
<keyword evidence="2" id="KW-0969">Cilium</keyword>
<dbReference type="InterPro" id="IPR038610">
    <property type="entry name" value="FliK-like_C_sf"/>
</dbReference>
<dbReference type="RefSeq" id="WP_025407454.1">
    <property type="nucleotide sequence ID" value="NZ_CP005851.2"/>
</dbReference>
<protein>
    <submittedName>
        <fullName evidence="2">Flagellar hook-length control protein</fullName>
    </submittedName>
</protein>